<feature type="transmembrane region" description="Helical" evidence="1">
    <location>
        <begin position="427"/>
        <end position="445"/>
    </location>
</feature>
<feature type="transmembrane region" description="Helical" evidence="1">
    <location>
        <begin position="94"/>
        <end position="114"/>
    </location>
</feature>
<gene>
    <name evidence="2" type="ORF">PSON_ATCC_30995.1.T0230136</name>
</gene>
<keyword evidence="3" id="KW-1185">Reference proteome</keyword>
<feature type="transmembrane region" description="Helical" evidence="1">
    <location>
        <begin position="474"/>
        <end position="495"/>
    </location>
</feature>
<dbReference type="OrthoDB" id="308771at2759"/>
<comment type="caution">
    <text evidence="2">The sequence shown here is derived from an EMBL/GenBank/DDBJ whole genome shotgun (WGS) entry which is preliminary data.</text>
</comment>
<feature type="transmembrane region" description="Helical" evidence="1">
    <location>
        <begin position="535"/>
        <end position="556"/>
    </location>
</feature>
<dbReference type="AlphaFoldDB" id="A0A8S1LLG7"/>
<organism evidence="2 3">
    <name type="scientific">Paramecium sonneborni</name>
    <dbReference type="NCBI Taxonomy" id="65129"/>
    <lineage>
        <taxon>Eukaryota</taxon>
        <taxon>Sar</taxon>
        <taxon>Alveolata</taxon>
        <taxon>Ciliophora</taxon>
        <taxon>Intramacronucleata</taxon>
        <taxon>Oligohymenophorea</taxon>
        <taxon>Peniculida</taxon>
        <taxon>Parameciidae</taxon>
        <taxon>Paramecium</taxon>
    </lineage>
</organism>
<keyword evidence="1" id="KW-0472">Membrane</keyword>
<protein>
    <recommendedName>
        <fullName evidence="4">Transmembrane protein</fullName>
    </recommendedName>
</protein>
<evidence type="ECO:0000313" key="3">
    <source>
        <dbReference type="Proteomes" id="UP000692954"/>
    </source>
</evidence>
<dbReference type="EMBL" id="CAJJDN010000023">
    <property type="protein sequence ID" value="CAD8067629.1"/>
    <property type="molecule type" value="Genomic_DNA"/>
</dbReference>
<name>A0A8S1LLG7_9CILI</name>
<accession>A0A8S1LLG7</accession>
<dbReference type="Proteomes" id="UP000692954">
    <property type="component" value="Unassembled WGS sequence"/>
</dbReference>
<evidence type="ECO:0008006" key="4">
    <source>
        <dbReference type="Google" id="ProtNLM"/>
    </source>
</evidence>
<reference evidence="2" key="1">
    <citation type="submission" date="2021-01" db="EMBL/GenBank/DDBJ databases">
        <authorList>
            <consortium name="Genoscope - CEA"/>
            <person name="William W."/>
        </authorList>
    </citation>
    <scope>NUCLEOTIDE SEQUENCE</scope>
</reference>
<sequence length="563" mass="66465">MTDHQTLDTINHVIENLRQRQKTYQVDLEQRRINLFQQQQQQNEFIIKKLEIDSLLAQSKSKQRLITQLKLISGNLKQKYDEDQSKRKSILKNLCLGYINIIVLISFVICWTYSKEYPNEDRYDQFIDNQNQGVIEDIIVQNNTSECPDGFEYLFQYNWPGTIEGCDCSNNQLLPNNSLLFNFSAGGQCTLAQLSQGCQYISEVSNKTLRLINDNNFSKPFVLCAKRIQGVSLRYNFSYCQEQDKTICGSGQFYYCLPKDVKCPISQIGFTTEQSYFKNLNKSNNSIQGNIINLSNGHYFYYIKNQSQLPISQIKMTETTEVCKLNSLNNISPYREDYVLMKIKREHCQENDSQFKTVYSINEDQFYLSNNLYSLNYTLPYFEINSSVIWTLQTKPYNQILDECQFGSDYENFLEKKDIKNIKDLNVYIYCLFISIGLLLIKQFFNHLTKLKQKQNRDKICCHQFRFNIHHIKFFQIIKILGHLCSIILLVIYWVKQDNYKNNLIIFFNSQCVITELAPYFYDADQLDDSKSLKIFRFIIFAQQFVLFLQAIYKLVKKIKEDK</sequence>
<evidence type="ECO:0000256" key="1">
    <source>
        <dbReference type="SAM" id="Phobius"/>
    </source>
</evidence>
<keyword evidence="1" id="KW-0812">Transmembrane</keyword>
<proteinExistence type="predicted"/>
<evidence type="ECO:0000313" key="2">
    <source>
        <dbReference type="EMBL" id="CAD8067629.1"/>
    </source>
</evidence>
<keyword evidence="1" id="KW-1133">Transmembrane helix</keyword>